<evidence type="ECO:0000256" key="7">
    <source>
        <dbReference type="ARBA" id="ARBA00023136"/>
    </source>
</evidence>
<dbReference type="RefSeq" id="XP_022344458.1">
    <property type="nucleotide sequence ID" value="XM_022488750.1"/>
</dbReference>
<keyword evidence="10" id="KW-1185">Reference proteome</keyword>
<evidence type="ECO:0000256" key="4">
    <source>
        <dbReference type="ARBA" id="ARBA00022475"/>
    </source>
</evidence>
<reference evidence="11 12" key="1">
    <citation type="submission" date="2025-04" db="UniProtKB">
        <authorList>
            <consortium name="RefSeq"/>
        </authorList>
    </citation>
    <scope>IDENTIFICATION</scope>
    <source>
        <tissue evidence="11 12">Whole sample</tissue>
    </source>
</reference>
<keyword evidence="5 8" id="KW-0812">Transmembrane</keyword>
<keyword evidence="3 8" id="KW-0813">Transport</keyword>
<dbReference type="SUPFAM" id="SSF81338">
    <property type="entry name" value="Aquaporin-like"/>
    <property type="match status" value="1"/>
</dbReference>
<evidence type="ECO:0000256" key="6">
    <source>
        <dbReference type="ARBA" id="ARBA00022989"/>
    </source>
</evidence>
<evidence type="ECO:0000256" key="5">
    <source>
        <dbReference type="ARBA" id="ARBA00022692"/>
    </source>
</evidence>
<keyword evidence="4" id="KW-1003">Cell membrane</keyword>
<dbReference type="GO" id="GO:0015250">
    <property type="term" value="F:water channel activity"/>
    <property type="evidence" value="ECO:0007669"/>
    <property type="project" value="TreeGrafter"/>
</dbReference>
<dbReference type="Proteomes" id="UP000694844">
    <property type="component" value="Chromosome 5"/>
</dbReference>
<feature type="transmembrane region" description="Helical" evidence="9">
    <location>
        <begin position="173"/>
        <end position="194"/>
    </location>
</feature>
<feature type="transmembrane region" description="Helical" evidence="9">
    <location>
        <begin position="27"/>
        <end position="46"/>
    </location>
</feature>
<evidence type="ECO:0000256" key="9">
    <source>
        <dbReference type="SAM" id="Phobius"/>
    </source>
</evidence>
<name>A0A8B8EWT5_CRAVI</name>
<comment type="subcellular location">
    <subcellularLocation>
        <location evidence="1">Cell membrane</location>
        <topology evidence="1">Multi-pass membrane protein</topology>
    </subcellularLocation>
</comment>
<sequence length="283" mass="31422">MKPKEYFEVVKGEVRERHFWKSVRCEFLGTLLYVLFGCAATVTWNPDGHDPFKTPRVSASFGLVEFLLVSSLGHASGCQLNPALTVSLLCTRYITLFRTVCYLSVQLIAGLISSAILYGLVPEYSRHHLAVNEIGLGVTHAQAFGIEFLGTFIFVFSYFSSLRRKNEKLVPKALPCGVSITIAHLFAIEATGCGINPARSLPPAIFHSAWSNHWIFWIGPILGGIVGAFTFEYTRDCSIQLRNPQDRTSNQLVYSLQSKEDVASSLSLNTEVPAEQNEIIDEL</sequence>
<dbReference type="InterPro" id="IPR023271">
    <property type="entry name" value="Aquaporin-like"/>
</dbReference>
<dbReference type="Gene3D" id="1.20.1080.10">
    <property type="entry name" value="Glycerol uptake facilitator protein"/>
    <property type="match status" value="1"/>
</dbReference>
<accession>A0A8B8EWT5</accession>
<dbReference type="InterPro" id="IPR034294">
    <property type="entry name" value="Aquaporin_transptr"/>
</dbReference>
<protein>
    <submittedName>
        <fullName evidence="11 12">Lens fiber major intrinsic protein-like</fullName>
    </submittedName>
</protein>
<evidence type="ECO:0000313" key="10">
    <source>
        <dbReference type="Proteomes" id="UP000694844"/>
    </source>
</evidence>
<gene>
    <name evidence="11 12" type="primary">LOC111137319</name>
</gene>
<keyword evidence="6 9" id="KW-1133">Transmembrane helix</keyword>
<dbReference type="GeneID" id="111137319"/>
<organism evidence="10 12">
    <name type="scientific">Crassostrea virginica</name>
    <name type="common">Eastern oyster</name>
    <dbReference type="NCBI Taxonomy" id="6565"/>
    <lineage>
        <taxon>Eukaryota</taxon>
        <taxon>Metazoa</taxon>
        <taxon>Spiralia</taxon>
        <taxon>Lophotrochozoa</taxon>
        <taxon>Mollusca</taxon>
        <taxon>Bivalvia</taxon>
        <taxon>Autobranchia</taxon>
        <taxon>Pteriomorphia</taxon>
        <taxon>Ostreida</taxon>
        <taxon>Ostreoidea</taxon>
        <taxon>Ostreidae</taxon>
        <taxon>Crassostrea</taxon>
    </lineage>
</organism>
<feature type="transmembrane region" description="Helical" evidence="9">
    <location>
        <begin position="66"/>
        <end position="89"/>
    </location>
</feature>
<dbReference type="PANTHER" id="PTHR19139:SF199">
    <property type="entry name" value="MIP17260P"/>
    <property type="match status" value="1"/>
</dbReference>
<feature type="transmembrane region" description="Helical" evidence="9">
    <location>
        <begin position="141"/>
        <end position="161"/>
    </location>
</feature>
<dbReference type="RefSeq" id="XP_022344459.1">
    <property type="nucleotide sequence ID" value="XM_022488751.1"/>
</dbReference>
<evidence type="ECO:0000256" key="8">
    <source>
        <dbReference type="RuleBase" id="RU000477"/>
    </source>
</evidence>
<dbReference type="OrthoDB" id="3222at2759"/>
<dbReference type="PRINTS" id="PR00783">
    <property type="entry name" value="MINTRINSICP"/>
</dbReference>
<keyword evidence="7 9" id="KW-0472">Membrane</keyword>
<dbReference type="Pfam" id="PF00230">
    <property type="entry name" value="MIP"/>
    <property type="match status" value="1"/>
</dbReference>
<evidence type="ECO:0000313" key="11">
    <source>
        <dbReference type="RefSeq" id="XP_022344458.1"/>
    </source>
</evidence>
<evidence type="ECO:0000313" key="12">
    <source>
        <dbReference type="RefSeq" id="XP_022344459.1"/>
    </source>
</evidence>
<dbReference type="InterPro" id="IPR022357">
    <property type="entry name" value="MIP_CS"/>
</dbReference>
<feature type="transmembrane region" description="Helical" evidence="9">
    <location>
        <begin position="101"/>
        <end position="121"/>
    </location>
</feature>
<evidence type="ECO:0000256" key="1">
    <source>
        <dbReference type="ARBA" id="ARBA00004651"/>
    </source>
</evidence>
<evidence type="ECO:0000256" key="2">
    <source>
        <dbReference type="ARBA" id="ARBA00006175"/>
    </source>
</evidence>
<dbReference type="GO" id="GO:0005886">
    <property type="term" value="C:plasma membrane"/>
    <property type="evidence" value="ECO:0007669"/>
    <property type="project" value="UniProtKB-SubCell"/>
</dbReference>
<feature type="transmembrane region" description="Helical" evidence="9">
    <location>
        <begin position="214"/>
        <end position="233"/>
    </location>
</feature>
<comment type="similarity">
    <text evidence="2 8">Belongs to the MIP/aquaporin (TC 1.A.8) family.</text>
</comment>
<dbReference type="KEGG" id="cvn:111137319"/>
<dbReference type="PANTHER" id="PTHR19139">
    <property type="entry name" value="AQUAPORIN TRANSPORTER"/>
    <property type="match status" value="1"/>
</dbReference>
<dbReference type="AlphaFoldDB" id="A0A8B8EWT5"/>
<dbReference type="InterPro" id="IPR000425">
    <property type="entry name" value="MIP"/>
</dbReference>
<proteinExistence type="inferred from homology"/>
<evidence type="ECO:0000256" key="3">
    <source>
        <dbReference type="ARBA" id="ARBA00022448"/>
    </source>
</evidence>
<dbReference type="PROSITE" id="PS00221">
    <property type="entry name" value="MIP"/>
    <property type="match status" value="1"/>
</dbReference>